<proteinExistence type="predicted"/>
<reference evidence="1 2" key="1">
    <citation type="submission" date="2024-10" db="EMBL/GenBank/DDBJ databases">
        <title>Updated reference genomes for cyclostephanoid diatoms.</title>
        <authorList>
            <person name="Roberts W.R."/>
            <person name="Alverson A.J."/>
        </authorList>
    </citation>
    <scope>NUCLEOTIDE SEQUENCE [LARGE SCALE GENOMIC DNA]</scope>
    <source>
        <strain evidence="1 2">AJA232-27</strain>
    </source>
</reference>
<dbReference type="EMBL" id="JALLBG020000273">
    <property type="protein sequence ID" value="KAL3757117.1"/>
    <property type="molecule type" value="Genomic_DNA"/>
</dbReference>
<dbReference type="Proteomes" id="UP001530293">
    <property type="component" value="Unassembled WGS sequence"/>
</dbReference>
<dbReference type="AlphaFoldDB" id="A0ABD3M4M4"/>
<keyword evidence="2" id="KW-1185">Reference proteome</keyword>
<evidence type="ECO:0000313" key="1">
    <source>
        <dbReference type="EMBL" id="KAL3757117.1"/>
    </source>
</evidence>
<comment type="caution">
    <text evidence="1">The sequence shown here is derived from an EMBL/GenBank/DDBJ whole genome shotgun (WGS) entry which is preliminary data.</text>
</comment>
<protein>
    <submittedName>
        <fullName evidence="1">Uncharacterized protein</fullName>
    </submittedName>
</protein>
<name>A0ABD3M4M4_9STRA</name>
<organism evidence="1 2">
    <name type="scientific">Discostella pseudostelligera</name>
    <dbReference type="NCBI Taxonomy" id="259834"/>
    <lineage>
        <taxon>Eukaryota</taxon>
        <taxon>Sar</taxon>
        <taxon>Stramenopiles</taxon>
        <taxon>Ochrophyta</taxon>
        <taxon>Bacillariophyta</taxon>
        <taxon>Coscinodiscophyceae</taxon>
        <taxon>Thalassiosirophycidae</taxon>
        <taxon>Stephanodiscales</taxon>
        <taxon>Stephanodiscaceae</taxon>
        <taxon>Discostella</taxon>
    </lineage>
</organism>
<evidence type="ECO:0000313" key="2">
    <source>
        <dbReference type="Proteomes" id="UP001530293"/>
    </source>
</evidence>
<accession>A0ABD3M4M4</accession>
<sequence>MMTKLEEIIAAIASQVGGRTNASTMAGTPSRHERDIHDDSSWFAPLTSAISNLSGNLAIDAENNVVPDSLSNAISTARITTPPRPPHVIPSQPCIADELIAMFIL</sequence>
<gene>
    <name evidence="1" type="ORF">ACHAWU_002956</name>
</gene>